<evidence type="ECO:0000313" key="2">
    <source>
        <dbReference type="EMBL" id="RKF55387.1"/>
    </source>
</evidence>
<proteinExistence type="predicted"/>
<organism evidence="2 3">
    <name type="scientific">Golovinomyces cichoracearum</name>
    <dbReference type="NCBI Taxonomy" id="62708"/>
    <lineage>
        <taxon>Eukaryota</taxon>
        <taxon>Fungi</taxon>
        <taxon>Dikarya</taxon>
        <taxon>Ascomycota</taxon>
        <taxon>Pezizomycotina</taxon>
        <taxon>Leotiomycetes</taxon>
        <taxon>Erysiphales</taxon>
        <taxon>Erysiphaceae</taxon>
        <taxon>Golovinomyces</taxon>
    </lineage>
</organism>
<protein>
    <submittedName>
        <fullName evidence="2">Uncharacterized protein</fullName>
    </submittedName>
</protein>
<comment type="caution">
    <text evidence="2">The sequence shown here is derived from an EMBL/GenBank/DDBJ whole genome shotgun (WGS) entry which is preliminary data.</text>
</comment>
<evidence type="ECO:0000256" key="1">
    <source>
        <dbReference type="SAM" id="MobiDB-lite"/>
    </source>
</evidence>
<dbReference type="Proteomes" id="UP000285405">
    <property type="component" value="Unassembled WGS sequence"/>
</dbReference>
<reference evidence="2 3" key="1">
    <citation type="journal article" date="2018" name="BMC Genomics">
        <title>Comparative genome analyses reveal sequence features reflecting distinct modes of host-adaptation between dicot and monocot powdery mildew.</title>
        <authorList>
            <person name="Wu Y."/>
            <person name="Ma X."/>
            <person name="Pan Z."/>
            <person name="Kale S.D."/>
            <person name="Song Y."/>
            <person name="King H."/>
            <person name="Zhang Q."/>
            <person name="Presley C."/>
            <person name="Deng X."/>
            <person name="Wei C.I."/>
            <person name="Xiao S."/>
        </authorList>
    </citation>
    <scope>NUCLEOTIDE SEQUENCE [LARGE SCALE GENOMIC DNA]</scope>
    <source>
        <strain evidence="2">UCSC1</strain>
    </source>
</reference>
<name>A0A420HDC2_9PEZI</name>
<gene>
    <name evidence="2" type="ORF">GcC1_204047</name>
</gene>
<dbReference type="EMBL" id="MCBR01020427">
    <property type="protein sequence ID" value="RKF55387.1"/>
    <property type="molecule type" value="Genomic_DNA"/>
</dbReference>
<dbReference type="OrthoDB" id="5507155at2759"/>
<feature type="region of interest" description="Disordered" evidence="1">
    <location>
        <begin position="19"/>
        <end position="38"/>
    </location>
</feature>
<sequence>MSNKWVDWKKWWPDYGAHYGTNSVKRHTSGWEKNSSSRKFSYPCIDTDVLVSSLDAMRDHYNAYPECRRFRKHHANHVELLEQLLGDKLADGRNSMKITDVAREGAPKRKRSAKVDVRK</sequence>
<accession>A0A420HDC2</accession>
<dbReference type="AlphaFoldDB" id="A0A420HDC2"/>
<evidence type="ECO:0000313" key="3">
    <source>
        <dbReference type="Proteomes" id="UP000285405"/>
    </source>
</evidence>